<dbReference type="PRINTS" id="PR00081">
    <property type="entry name" value="GDHRDH"/>
</dbReference>
<accession>A0A2M9C6B6</accession>
<dbReference type="InterPro" id="IPR006311">
    <property type="entry name" value="TAT_signal"/>
</dbReference>
<evidence type="ECO:0000256" key="4">
    <source>
        <dbReference type="SAM" id="MobiDB-lite"/>
    </source>
</evidence>
<gene>
    <name evidence="6" type="ORF">CLV73_0363</name>
</gene>
<dbReference type="AlphaFoldDB" id="A0A2M9C6B6"/>
<protein>
    <recommendedName>
        <fullName evidence="3">Uncharacterized oxidoreductase YghA</fullName>
    </recommendedName>
</protein>
<dbReference type="FunFam" id="3.40.50.720:FF:000097">
    <property type="entry name" value="SDR family oxidoreductase"/>
    <property type="match status" value="1"/>
</dbReference>
<reference evidence="6 7" key="1">
    <citation type="submission" date="2017-11" db="EMBL/GenBank/DDBJ databases">
        <title>Genomic Encyclopedia of Archaeal and Bacterial Type Strains, Phase II (KMG-II): From Individual Species to Whole Genera.</title>
        <authorList>
            <person name="Goeker M."/>
        </authorList>
    </citation>
    <scope>NUCLEOTIDE SEQUENCE [LARGE SCALE GENOMIC DNA]</scope>
    <source>
        <strain evidence="6 7">DSM 27617</strain>
    </source>
</reference>
<keyword evidence="7" id="KW-1185">Reference proteome</keyword>
<feature type="signal peptide" evidence="5">
    <location>
        <begin position="1"/>
        <end position="29"/>
    </location>
</feature>
<dbReference type="InterPro" id="IPR036291">
    <property type="entry name" value="NAD(P)-bd_dom_sf"/>
</dbReference>
<dbReference type="SUPFAM" id="SSF51735">
    <property type="entry name" value="NAD(P)-binding Rossmann-fold domains"/>
    <property type="match status" value="1"/>
</dbReference>
<dbReference type="RefSeq" id="WP_100376946.1">
    <property type="nucleotide sequence ID" value="NZ_PGFD01000001.1"/>
</dbReference>
<comment type="caution">
    <text evidence="6">The sequence shown here is derived from an EMBL/GenBank/DDBJ whole genome shotgun (WGS) entry which is preliminary data.</text>
</comment>
<evidence type="ECO:0000313" key="7">
    <source>
        <dbReference type="Proteomes" id="UP000228740"/>
    </source>
</evidence>
<dbReference type="Pfam" id="PF13561">
    <property type="entry name" value="adh_short_C2"/>
    <property type="match status" value="1"/>
</dbReference>
<dbReference type="OrthoDB" id="9803333at2"/>
<dbReference type="PROSITE" id="PS00061">
    <property type="entry name" value="ADH_SHORT"/>
    <property type="match status" value="1"/>
</dbReference>
<evidence type="ECO:0000256" key="5">
    <source>
        <dbReference type="SAM" id="SignalP"/>
    </source>
</evidence>
<feature type="compositionally biased region" description="Polar residues" evidence="4">
    <location>
        <begin position="30"/>
        <end position="39"/>
    </location>
</feature>
<dbReference type="EMBL" id="PGFD01000001">
    <property type="protein sequence ID" value="PJJ66388.1"/>
    <property type="molecule type" value="Genomic_DNA"/>
</dbReference>
<evidence type="ECO:0000313" key="6">
    <source>
        <dbReference type="EMBL" id="PJJ66388.1"/>
    </source>
</evidence>
<evidence type="ECO:0000256" key="3">
    <source>
        <dbReference type="ARBA" id="ARBA00067437"/>
    </source>
</evidence>
<evidence type="ECO:0000256" key="2">
    <source>
        <dbReference type="ARBA" id="ARBA00023002"/>
    </source>
</evidence>
<dbReference type="InterPro" id="IPR002347">
    <property type="entry name" value="SDR_fam"/>
</dbReference>
<dbReference type="PANTHER" id="PTHR48107:SF16">
    <property type="entry name" value="NADPH-DEPENDENT ALDEHYDE REDUCTASE 1, CHLOROPLASTIC"/>
    <property type="match status" value="1"/>
</dbReference>
<sequence>MENKITRRDAIGKIAATVAIAAVAPGALAQSQNSNTNKANAKELTDPRNKYPKPPFNKQSQPFPGLAGKMTPVPDHGEKSYVGSGRLEGRKALITGGDSGIGRAAAIAYAREGADVAINYLPAEEEDAKQVIELIKKEGRKGIAIPGDIRSEAFCKQLVSQAVQQLGGLDILINNAGHQKANESILDLSSDDFDWTMKTNIYAPFWITKAALPHMKPGSSIIGLSSIQAYDPSADLYDYAQTKAATTNYVKSLAKQLGPKGIRVNGVAPGPVWTPLQVSGGQTQENLEKFGGDTPLGRPGQPVELASIFVQLAADNASFATGQIYGATGGKGQP</sequence>
<dbReference type="Gene3D" id="3.40.50.720">
    <property type="entry name" value="NAD(P)-binding Rossmann-like Domain"/>
    <property type="match status" value="1"/>
</dbReference>
<feature type="compositionally biased region" description="Basic and acidic residues" evidence="4">
    <location>
        <begin position="40"/>
        <end position="49"/>
    </location>
</feature>
<keyword evidence="5" id="KW-0732">Signal</keyword>
<dbReference type="GO" id="GO:0016614">
    <property type="term" value="F:oxidoreductase activity, acting on CH-OH group of donors"/>
    <property type="evidence" value="ECO:0007669"/>
    <property type="project" value="UniProtKB-ARBA"/>
</dbReference>
<dbReference type="Proteomes" id="UP000228740">
    <property type="component" value="Unassembled WGS sequence"/>
</dbReference>
<dbReference type="PRINTS" id="PR00080">
    <property type="entry name" value="SDRFAMILY"/>
</dbReference>
<organism evidence="6 7">
    <name type="scientific">Chryseobacterium geocarposphaerae</name>
    <dbReference type="NCBI Taxonomy" id="1416776"/>
    <lineage>
        <taxon>Bacteria</taxon>
        <taxon>Pseudomonadati</taxon>
        <taxon>Bacteroidota</taxon>
        <taxon>Flavobacteriia</taxon>
        <taxon>Flavobacteriales</taxon>
        <taxon>Weeksellaceae</taxon>
        <taxon>Chryseobacterium group</taxon>
        <taxon>Chryseobacterium</taxon>
    </lineage>
</organism>
<feature type="chain" id="PRO_5014683197" description="Uncharacterized oxidoreductase YghA" evidence="5">
    <location>
        <begin position="30"/>
        <end position="334"/>
    </location>
</feature>
<dbReference type="InterPro" id="IPR020904">
    <property type="entry name" value="Sc_DH/Rdtase_CS"/>
</dbReference>
<dbReference type="PANTHER" id="PTHR48107">
    <property type="entry name" value="NADPH-DEPENDENT ALDEHYDE REDUCTASE-LIKE PROTEIN, CHLOROPLASTIC-RELATED"/>
    <property type="match status" value="1"/>
</dbReference>
<proteinExistence type="inferred from homology"/>
<name>A0A2M9C6B6_9FLAO</name>
<dbReference type="PROSITE" id="PS51318">
    <property type="entry name" value="TAT"/>
    <property type="match status" value="1"/>
</dbReference>
<evidence type="ECO:0000256" key="1">
    <source>
        <dbReference type="ARBA" id="ARBA00006484"/>
    </source>
</evidence>
<keyword evidence="2" id="KW-0560">Oxidoreductase</keyword>
<comment type="similarity">
    <text evidence="1">Belongs to the short-chain dehydrogenases/reductases (SDR) family.</text>
</comment>
<feature type="region of interest" description="Disordered" evidence="4">
    <location>
        <begin position="26"/>
        <end position="84"/>
    </location>
</feature>